<evidence type="ECO:0000256" key="2">
    <source>
        <dbReference type="ARBA" id="ARBA00022730"/>
    </source>
</evidence>
<evidence type="ECO:0000256" key="7">
    <source>
        <dbReference type="SAM" id="MobiDB-lite"/>
    </source>
</evidence>
<dbReference type="InterPro" id="IPR012677">
    <property type="entry name" value="Nucleotide-bd_a/b_plait_sf"/>
</dbReference>
<evidence type="ECO:0000256" key="6">
    <source>
        <dbReference type="RuleBase" id="RU003934"/>
    </source>
</evidence>
<dbReference type="EMBL" id="EU116860">
    <property type="protein sequence ID" value="ABW90355.1"/>
    <property type="molecule type" value="mRNA"/>
</dbReference>
<evidence type="ECO:0000259" key="8">
    <source>
        <dbReference type="Pfam" id="PF03939"/>
    </source>
</evidence>
<dbReference type="GO" id="GO:0005840">
    <property type="term" value="C:ribosome"/>
    <property type="evidence" value="ECO:0007669"/>
    <property type="project" value="UniProtKB-KW"/>
</dbReference>
<feature type="domain" description="Large ribosomal subunit protein uL23 N-terminal" evidence="8">
    <location>
        <begin position="29"/>
        <end position="79"/>
    </location>
</feature>
<dbReference type="FunFam" id="3.30.70.330:FF:000035">
    <property type="entry name" value="60S ribosomal protein L23a"/>
    <property type="match status" value="1"/>
</dbReference>
<dbReference type="AlphaFoldDB" id="A8U9T1"/>
<dbReference type="GO" id="GO:0019843">
    <property type="term" value="F:rRNA binding"/>
    <property type="evidence" value="ECO:0007669"/>
    <property type="project" value="UniProtKB-KW"/>
</dbReference>
<evidence type="ECO:0000313" key="9">
    <source>
        <dbReference type="EMBL" id="ABW90355.1"/>
    </source>
</evidence>
<dbReference type="InterPro" id="IPR013025">
    <property type="entry name" value="Ribosomal_uL23-like"/>
</dbReference>
<dbReference type="NCBIfam" id="NF011118">
    <property type="entry name" value="PRK14548.1"/>
    <property type="match status" value="1"/>
</dbReference>
<keyword evidence="3" id="KW-0694">RNA-binding</keyword>
<name>A8U9T1_SIPNU</name>
<dbReference type="HAMAP" id="MF_01369_A">
    <property type="entry name" value="Ribosomal_uL23_A"/>
    <property type="match status" value="1"/>
</dbReference>
<dbReference type="NCBIfam" id="TIGR03636">
    <property type="entry name" value="uL23_arch"/>
    <property type="match status" value="1"/>
</dbReference>
<dbReference type="InterPro" id="IPR001014">
    <property type="entry name" value="Ribosomal_uL23_CS"/>
</dbReference>
<dbReference type="InterPro" id="IPR019985">
    <property type="entry name" value="Ribosomal_uL23"/>
</dbReference>
<dbReference type="InterPro" id="IPR005633">
    <property type="entry name" value="Ribosomal_uL23_N"/>
</dbReference>
<dbReference type="GO" id="GO:0006412">
    <property type="term" value="P:translation"/>
    <property type="evidence" value="ECO:0007669"/>
    <property type="project" value="InterPro"/>
</dbReference>
<dbReference type="PROSITE" id="PS00050">
    <property type="entry name" value="RIBOSOMAL_L23"/>
    <property type="match status" value="1"/>
</dbReference>
<keyword evidence="4 6" id="KW-0689">Ribosomal protein</keyword>
<proteinExistence type="evidence at transcript level"/>
<reference evidence="9" key="1">
    <citation type="journal article" date="2007" name="Mol. Biol. Evol.">
        <title>Spiralian phylogenomics supports the resurrection of Bryozoa comprising Ectoprocta and Entoprocta.</title>
        <authorList>
            <person name="Hausdorf B."/>
            <person name="Helmkampf M."/>
            <person name="Meyer A."/>
            <person name="Witek A."/>
            <person name="Herlyn H."/>
            <person name="Bruchhaus I."/>
            <person name="Hankeln T."/>
            <person name="Struck T.H."/>
            <person name="Lieb B."/>
        </authorList>
    </citation>
    <scope>NUCLEOTIDE SEQUENCE</scope>
</reference>
<organism evidence="9">
    <name type="scientific">Sipunculus nudus</name>
    <name type="common">Sipunculan worm</name>
    <dbReference type="NCBI Taxonomy" id="6446"/>
    <lineage>
        <taxon>Eukaryota</taxon>
        <taxon>Metazoa</taxon>
        <taxon>Spiralia</taxon>
        <taxon>Lophotrochozoa</taxon>
        <taxon>Annelida</taxon>
        <taxon>Sipuncula</taxon>
        <taxon>Sipunculidea</taxon>
        <taxon>Golfingiida</taxon>
        <taxon>Sipunculidae</taxon>
        <taxon>Sipunculus</taxon>
    </lineage>
</organism>
<dbReference type="SUPFAM" id="SSF54189">
    <property type="entry name" value="Ribosomal proteins S24e, L23 and L15e"/>
    <property type="match status" value="1"/>
</dbReference>
<evidence type="ECO:0000256" key="1">
    <source>
        <dbReference type="ARBA" id="ARBA00006700"/>
    </source>
</evidence>
<dbReference type="PANTHER" id="PTHR11620">
    <property type="entry name" value="60S RIBOSOMAL PROTEIN L23A"/>
    <property type="match status" value="1"/>
</dbReference>
<dbReference type="Pfam" id="PF00276">
    <property type="entry name" value="Ribosomal_L23"/>
    <property type="match status" value="1"/>
</dbReference>
<evidence type="ECO:0000256" key="4">
    <source>
        <dbReference type="ARBA" id="ARBA00022980"/>
    </source>
</evidence>
<evidence type="ECO:0000256" key="3">
    <source>
        <dbReference type="ARBA" id="ARBA00022884"/>
    </source>
</evidence>
<accession>A8U9T1</accession>
<comment type="similarity">
    <text evidence="1 6">Belongs to the universal ribosomal protein uL23 family.</text>
</comment>
<evidence type="ECO:0000256" key="5">
    <source>
        <dbReference type="ARBA" id="ARBA00023274"/>
    </source>
</evidence>
<dbReference type="GO" id="GO:1990904">
    <property type="term" value="C:ribonucleoprotein complex"/>
    <property type="evidence" value="ECO:0007669"/>
    <property type="project" value="UniProtKB-KW"/>
</dbReference>
<feature type="region of interest" description="Disordered" evidence="7">
    <location>
        <begin position="1"/>
        <end position="30"/>
    </location>
</feature>
<dbReference type="Pfam" id="PF03939">
    <property type="entry name" value="Ribosomal_L23eN"/>
    <property type="match status" value="1"/>
</dbReference>
<dbReference type="Gene3D" id="3.30.70.330">
    <property type="match status" value="1"/>
</dbReference>
<sequence length="168" mass="19145">MAPKKKAASDKARKPAQPKVEEPPAPVKAKEKALKAKKAALRGAHAKRTKKIRTTVHFKRPKTLKLPRNPKYPRKSVPKRWRLDQFKIIKYPLTTESAMKKIEDNNTLVFLVDKRSNKPLIKFAVKKLYDIDVAKVNTLNRPDGEKKAYVRLAPDYDALDVANKIGII</sequence>
<protein>
    <submittedName>
        <fullName evidence="9">Putative ribosomal protein L23a</fullName>
    </submittedName>
</protein>
<dbReference type="InterPro" id="IPR012678">
    <property type="entry name" value="Ribosomal_uL23/eL15/eS24_sf"/>
</dbReference>
<keyword evidence="5 6" id="KW-0687">Ribonucleoprotein</keyword>
<dbReference type="GO" id="GO:0003735">
    <property type="term" value="F:structural constituent of ribosome"/>
    <property type="evidence" value="ECO:0007669"/>
    <property type="project" value="InterPro"/>
</dbReference>
<keyword evidence="2" id="KW-0699">rRNA-binding</keyword>